<feature type="repeat" description="ANK" evidence="3">
    <location>
        <begin position="2161"/>
        <end position="2193"/>
    </location>
</feature>
<protein>
    <recommendedName>
        <fullName evidence="4">NACHT domain-containing protein</fullName>
    </recommendedName>
</protein>
<dbReference type="EMBL" id="CABFOC020000002">
    <property type="protein sequence ID" value="CAH0040797.1"/>
    <property type="molecule type" value="Genomic_DNA"/>
</dbReference>
<gene>
    <name evidence="5" type="ORF">CSOL1703_00004063</name>
</gene>
<sequence>MEVSISPFPNDAYEIGWISALPIELAAARGMLDEEHGILQSPPPLQDSNSYVLGRLHSHKVVIACLPRGEVGGSSAAVSARDMLGIFPNIRVGLMVGIGAGIPSWKGDSGSVDDENTDQEDEGLAEGDVRLGDVVISSDKKTGGLVAYGSGKKLPGGSFEVAYHLNQPPRVLRVALSTMEADHELRENRITEYMKQMVEKLPPGTREKWLHPGQAKDILFPVNYVHQGGRSCKNCDRRKAIRRIPAFRSGTTPAIHYGVIATGSEVVKHALTRDLIGATHNAIALEMEAAGLMNNFPCVVIRGISDYADSHKNDQWHRFAAASAAACAKELLLFIRATDFFPFAASDMRLIIDQVESSINDFGNGVRNLHAKQQQERLRKWLSAPDPYINLANALEKHHCGTCSWFLEGDKFREWMLGTRRILWVRGLPGSGKTVLSSQVISALLADRRGRDLSPIYFFFDTRDRDKSSLDDLLRSLISQLSSISNKAMENLRTVFAEKYVDGDKRLLPRDLNAIFLAMLQSTDEPIRLVIDALDECNTPDEVLTWMRNLTMELRDVSVLVTSRDESRIESAMRDWLDEESQFASLDSQMVNVDIATYIQETVQGDLNFNRWRNVPGFLSSMQAEMMKRANGMFRLVACHLQVLRTCVDIGQIEEELKRLPTTLEEMYDRILQRIESHHHERVIRMLQFMVYSQRPMRAEELVDAAAVDLLRHPPFEIDRRMPDTQGVLDICPSLLTRASGLSKDTDDTSTDLIELAHATVKEYLLSLTPSNMFYDVANSTLAHGVIATVCVAYLSHIKEGQSPEAIQKQFPLAQFSSRYWLEHAEASETLPEVRKASITFLTRDKTRRIWSLLYNPDRPWLNTTPESYTLGSPIYYAALAGLTNTVATLLEHGAELPSPGGDYHNALQAASIGGHEEIVRLLINHRGINVNAMGGLLGNALQAAATNGNVKALSLLLSRGADVGAECGKYGNALQAASARGNHEVIRLLLANGARVNTQGGKYSNALYAACYRGYEENVRILLSHGADCNVETEQHITPLQAAVGDNHIGIAKLLLEKGAKVNHISGLYGTALQLAAVRGHARMIRLLAEHGADINAQGGWFGNALQAASARGDGSIIQFLLERGGDLNSRGGYYRSALQAAAARGHIGIVTKLLEAGAHDDPGVDEDNDYGGVELAQEAFECEIPSDEASWNSASQSLARSVISQSSIAKAQQRLLQGVDQTLEEGIFIRDKNFMTQLLGERPRQTVYTRRHEALFISPHKIVEELEWELMRQKFQRTLHQRLHATALQAASASGHSEIAKLLLDTGSDPNATGGTYHNALQAAAAQGHLLVVKLLLQAGADPDIRGGFYGTAIMAAAAHGYHQLVRHLLKDVAEQSLSKGVFFACLLTAAARGHDLVVETILEKTFCVDIREFSYQQALHFAAARGHCKVLKVLLMRAKDADIKGRWYTAALFAAAEKQQLQTTRILLQAGADVNESLVRARTSETHSNGRVYGSVLEAAVLGGSIEITKLLLEAGADPNPNTLLLGTTLHIAAEMGQVDTMRLLISHGADWETDPRNWREMLNLASAMNHLDVVRLLFDLKGSSVSSQDIDDGLRAAISSSGQVRECDFEWPNRPSLERPNGCPEVIEFLLSKGVDADRQKALQLAVDRRDLDMIRMLLSHGAKMEAIVWSDDSIYCITQAQGTANRRLANMLLEASVERDIDEKLRGHILEVAASTGHTRVVTKLIEQGRLNDDASTHVHQLGRGLHAAIRNGQREAAEMLIAHGAEVNLKLSGGEGPLSVAFQAGCKRMVTLLLDAGAALHFPYGRRPLQAAAEWGNVHILRLVLDQGCGNDVQDALNNIGSSEKAEKMEILLDWARDRGIELCLDEALVQTCLRCDEVLAGVLLHKGANPNAVDMVRILLSSAFDFAKMANWIGYITKDLLSDDNAGLAKLLIAKTTSRIEVDPEVRSHLLQEASSHGSERIVRLLLPLPNDDSKLPIKGLNLALKAAVTSGHSTIVKLLLGQEGLDIYSVDPGPGKNILWEAANQGNPEVVSQLLRTNIHLSDHTIWGNALLAAVSKGHKLALGVLRQAGAKLGGSGDCDESREVSEFIKAALKTACANGYVQIATELIKTGDIEDLKTVLREGLYHAARSGHELMVKFLLQRPEVVEQTPERLSRALLAAVEHGSTRIARLLINQGADVNYQSYEDGCALMISAQGYFRGLKMAKWLLDQGACLDQKDKRTGQTPVECAVQKNYPDIVRLMLRYATEVHIDQFGEALKAAVALGPEHTMILGLLLTAGVDPNAYNKMYGDALQAASAHCNIAAVKMLLEHGANANLRGGVYGNALQAAAFGYPSPKSVRSPGPSTDQEELVSLLLERGADTNATGGCFGTALQAASFAGRDNVVLKLLDAGARVNSRTDGPVSTVTAAPIIADGTPPLQLRRFIENGDLGGQATHFTALSVALMMESQDIAKILVEEGAGSKTQLGVVKTMSGASHQVTRSNIHNDSLITSRENKTLPNDSGQLFKTEPSTPQTFQDLLQELLDDGIDINTPNGRFGNSLQAAISSGHENVAQLLIARDADVNAQGAYRNGLQAAICCGSSDDLVHALLRQGAEVNVRGGQYGHALQEAAANGNASVVELLLSYGAQVNAEGGEYGNALLAAVMTGHKEVVRLLVNAGADINARIVV</sequence>
<feature type="repeat" description="ANK" evidence="3">
    <location>
        <begin position="1036"/>
        <end position="1068"/>
    </location>
</feature>
<feature type="repeat" description="ANK" evidence="3">
    <location>
        <begin position="1003"/>
        <end position="1035"/>
    </location>
</feature>
<feature type="repeat" description="ANK" evidence="3">
    <location>
        <begin position="970"/>
        <end position="1002"/>
    </location>
</feature>
<dbReference type="SMART" id="SM00248">
    <property type="entry name" value="ANK"/>
    <property type="match status" value="39"/>
</dbReference>
<keyword evidence="6" id="KW-1185">Reference proteome</keyword>
<feature type="repeat" description="ANK" evidence="3">
    <location>
        <begin position="1810"/>
        <end position="1842"/>
    </location>
</feature>
<dbReference type="InterPro" id="IPR002110">
    <property type="entry name" value="Ankyrin_rpt"/>
</dbReference>
<name>A0A9N9YTU5_9HYPO</name>
<dbReference type="InterPro" id="IPR036770">
    <property type="entry name" value="Ankyrin_rpt-contain_sf"/>
</dbReference>
<feature type="repeat" description="ANK" evidence="3">
    <location>
        <begin position="1318"/>
        <end position="1350"/>
    </location>
</feature>
<keyword evidence="2 3" id="KW-0040">ANK repeat</keyword>
<evidence type="ECO:0000256" key="2">
    <source>
        <dbReference type="ARBA" id="ARBA00023043"/>
    </source>
</evidence>
<dbReference type="SUPFAM" id="SSF52540">
    <property type="entry name" value="P-loop containing nucleoside triphosphate hydrolases"/>
    <property type="match status" value="1"/>
</dbReference>
<feature type="repeat" description="ANK" evidence="3">
    <location>
        <begin position="1105"/>
        <end position="1134"/>
    </location>
</feature>
<evidence type="ECO:0000313" key="5">
    <source>
        <dbReference type="EMBL" id="CAH0040797.1"/>
    </source>
</evidence>
<dbReference type="OrthoDB" id="7464126at2759"/>
<dbReference type="Pfam" id="PF12796">
    <property type="entry name" value="Ank_2"/>
    <property type="match status" value="10"/>
</dbReference>
<dbReference type="InterPro" id="IPR035994">
    <property type="entry name" value="Nucleoside_phosphorylase_sf"/>
</dbReference>
<dbReference type="PROSITE" id="PS50297">
    <property type="entry name" value="ANK_REP_REGION"/>
    <property type="match status" value="10"/>
</dbReference>
<dbReference type="GO" id="GO:0009116">
    <property type="term" value="P:nucleoside metabolic process"/>
    <property type="evidence" value="ECO:0007669"/>
    <property type="project" value="InterPro"/>
</dbReference>
<keyword evidence="1" id="KW-0677">Repeat</keyword>
<feature type="domain" description="NACHT" evidence="4">
    <location>
        <begin position="421"/>
        <end position="570"/>
    </location>
</feature>
<evidence type="ECO:0000259" key="4">
    <source>
        <dbReference type="PROSITE" id="PS50837"/>
    </source>
</evidence>
<dbReference type="PROSITE" id="PS50088">
    <property type="entry name" value="ANK_REPEAT"/>
    <property type="match status" value="14"/>
</dbReference>
<dbReference type="PANTHER" id="PTHR24123:SF33">
    <property type="entry name" value="PROTEIN HOS4"/>
    <property type="match status" value="1"/>
</dbReference>
<feature type="repeat" description="ANK" evidence="3">
    <location>
        <begin position="1285"/>
        <end position="1317"/>
    </location>
</feature>
<dbReference type="Gene3D" id="1.25.40.20">
    <property type="entry name" value="Ankyrin repeat-containing domain"/>
    <property type="match status" value="6"/>
</dbReference>
<dbReference type="GO" id="GO:0003824">
    <property type="term" value="F:catalytic activity"/>
    <property type="evidence" value="ECO:0007669"/>
    <property type="project" value="InterPro"/>
</dbReference>
<dbReference type="Pfam" id="PF24883">
    <property type="entry name" value="NPHP3_N"/>
    <property type="match status" value="1"/>
</dbReference>
<evidence type="ECO:0000313" key="6">
    <source>
        <dbReference type="Proteomes" id="UP000775872"/>
    </source>
</evidence>
<dbReference type="SUPFAM" id="SSF48403">
    <property type="entry name" value="Ankyrin repeat"/>
    <property type="match status" value="5"/>
</dbReference>
<dbReference type="Gene3D" id="3.40.50.1580">
    <property type="entry name" value="Nucleoside phosphorylase domain"/>
    <property type="match status" value="1"/>
</dbReference>
<proteinExistence type="predicted"/>
<accession>A0A9N9YTU5</accession>
<dbReference type="Gene3D" id="3.40.50.300">
    <property type="entry name" value="P-loop containing nucleotide triphosphate hydrolases"/>
    <property type="match status" value="1"/>
</dbReference>
<dbReference type="PROSITE" id="PS50837">
    <property type="entry name" value="NACHT"/>
    <property type="match status" value="1"/>
</dbReference>
<dbReference type="InterPro" id="IPR027417">
    <property type="entry name" value="P-loop_NTPase"/>
</dbReference>
<dbReference type="PANTHER" id="PTHR24123">
    <property type="entry name" value="ANKYRIN REPEAT-CONTAINING"/>
    <property type="match status" value="1"/>
</dbReference>
<evidence type="ECO:0000256" key="1">
    <source>
        <dbReference type="ARBA" id="ARBA00022737"/>
    </source>
</evidence>
<reference evidence="5" key="1">
    <citation type="submission" date="2021-10" db="EMBL/GenBank/DDBJ databases">
        <authorList>
            <person name="Piombo E."/>
        </authorList>
    </citation>
    <scope>NUCLEOTIDE SEQUENCE</scope>
</reference>
<feature type="repeat" description="ANK" evidence="3">
    <location>
        <begin position="1072"/>
        <end position="1101"/>
    </location>
</feature>
<organism evidence="5 6">
    <name type="scientific">Clonostachys solani</name>
    <dbReference type="NCBI Taxonomy" id="160281"/>
    <lineage>
        <taxon>Eukaryota</taxon>
        <taxon>Fungi</taxon>
        <taxon>Dikarya</taxon>
        <taxon>Ascomycota</taxon>
        <taxon>Pezizomycotina</taxon>
        <taxon>Sordariomycetes</taxon>
        <taxon>Hypocreomycetidae</taxon>
        <taxon>Hypocreales</taxon>
        <taxon>Bionectriaceae</taxon>
        <taxon>Clonostachys</taxon>
    </lineage>
</organism>
<evidence type="ECO:0000256" key="3">
    <source>
        <dbReference type="PROSITE-ProRule" id="PRU00023"/>
    </source>
</evidence>
<feature type="repeat" description="ANK" evidence="3">
    <location>
        <begin position="2643"/>
        <end position="2675"/>
    </location>
</feature>
<feature type="repeat" description="ANK" evidence="3">
    <location>
        <begin position="2614"/>
        <end position="2642"/>
    </location>
</feature>
<dbReference type="InterPro" id="IPR056884">
    <property type="entry name" value="NPHP3-like_N"/>
</dbReference>
<dbReference type="Proteomes" id="UP000775872">
    <property type="component" value="Unassembled WGS sequence"/>
</dbReference>
<dbReference type="InterPro" id="IPR051165">
    <property type="entry name" value="Multifunctional_ANK_Repeat"/>
</dbReference>
<comment type="caution">
    <text evidence="5">The sequence shown here is derived from an EMBL/GenBank/DDBJ whole genome shotgun (WGS) entry which is preliminary data.</text>
</comment>
<feature type="repeat" description="ANK" evidence="3">
    <location>
        <begin position="1531"/>
        <end position="1560"/>
    </location>
</feature>
<dbReference type="SUPFAM" id="SSF53167">
    <property type="entry name" value="Purine and uridine phosphorylases"/>
    <property type="match status" value="1"/>
</dbReference>
<feature type="repeat" description="ANK" evidence="3">
    <location>
        <begin position="1417"/>
        <end position="1449"/>
    </location>
</feature>
<feature type="repeat" description="ANK" evidence="3">
    <location>
        <begin position="1751"/>
        <end position="1778"/>
    </location>
</feature>
<dbReference type="InterPro" id="IPR007111">
    <property type="entry name" value="NACHT_NTPase"/>
</dbReference>